<organism evidence="2 3">
    <name type="scientific">Sedimentitalea todarodis</name>
    <dbReference type="NCBI Taxonomy" id="1631240"/>
    <lineage>
        <taxon>Bacteria</taxon>
        <taxon>Pseudomonadati</taxon>
        <taxon>Pseudomonadota</taxon>
        <taxon>Alphaproteobacteria</taxon>
        <taxon>Rhodobacterales</taxon>
        <taxon>Paracoccaceae</taxon>
        <taxon>Sedimentitalea</taxon>
    </lineage>
</organism>
<dbReference type="Proteomes" id="UP001255416">
    <property type="component" value="Unassembled WGS sequence"/>
</dbReference>
<comment type="caution">
    <text evidence="2">The sequence shown here is derived from an EMBL/GenBank/DDBJ whole genome shotgun (WGS) entry which is preliminary data.</text>
</comment>
<feature type="transmembrane region" description="Helical" evidence="1">
    <location>
        <begin position="114"/>
        <end position="133"/>
    </location>
</feature>
<reference evidence="3" key="1">
    <citation type="submission" date="2023-05" db="EMBL/GenBank/DDBJ databases">
        <title>Sedimentitalea sp. nov. JM2-8.</title>
        <authorList>
            <person name="Huang J."/>
        </authorList>
    </citation>
    <scope>NUCLEOTIDE SEQUENCE [LARGE SCALE GENOMIC DNA]</scope>
    <source>
        <strain evidence="3">KHS03</strain>
    </source>
</reference>
<keyword evidence="1" id="KW-0812">Transmembrane</keyword>
<dbReference type="Pfam" id="PF05940">
    <property type="entry name" value="NnrS"/>
    <property type="match status" value="1"/>
</dbReference>
<feature type="transmembrane region" description="Helical" evidence="1">
    <location>
        <begin position="337"/>
        <end position="355"/>
    </location>
</feature>
<protein>
    <submittedName>
        <fullName evidence="2">NnrS family protein</fullName>
    </submittedName>
</protein>
<feature type="transmembrane region" description="Helical" evidence="1">
    <location>
        <begin position="272"/>
        <end position="297"/>
    </location>
</feature>
<feature type="transmembrane region" description="Helical" evidence="1">
    <location>
        <begin position="361"/>
        <end position="386"/>
    </location>
</feature>
<feature type="transmembrane region" description="Helical" evidence="1">
    <location>
        <begin position="175"/>
        <end position="199"/>
    </location>
</feature>
<keyword evidence="3" id="KW-1185">Reference proteome</keyword>
<dbReference type="InterPro" id="IPR010266">
    <property type="entry name" value="NnrS"/>
</dbReference>
<feature type="transmembrane region" description="Helical" evidence="1">
    <location>
        <begin position="145"/>
        <end position="163"/>
    </location>
</feature>
<sequence>MKSTALRIFSEGFRVFFLAAGLFAILSGLAWGTYLGVHTTGGLVTDLPYSMAPHFWHGHEMIFGFASATIGGFLLTAVPNWTGGSSAKPYFIGFVATLWLCGRLAMWWSASLPGWLVAVADLSFLPILIAQVAWQLTKRPKPQNVLFLVFLTLFWTANLLTHLDWNGVTKGTLGAGLYGGLLTVCALISVLGGRVTPAFTRNAMRRANEPEDTWPESFPMIEKAAIPMAILLPIPVLAGSPDWAAPLAIALGAMQFLRLTRWRPIWSMHQPILIALHAGLAMLGLGLILWGAAVLGIGSEVAALHILGIGAVGGMTLAVMSRAILGHSGRDLRASGPVALAYALIPVSAALRWGASELAGNWYLSMILLAAALWCLAFTLFVVSLWPALTGPRRKG</sequence>
<feature type="transmembrane region" description="Helical" evidence="1">
    <location>
        <begin position="56"/>
        <end position="78"/>
    </location>
</feature>
<evidence type="ECO:0000313" key="3">
    <source>
        <dbReference type="Proteomes" id="UP001255416"/>
    </source>
</evidence>
<dbReference type="RefSeq" id="WP_316778523.1">
    <property type="nucleotide sequence ID" value="NZ_JASMWN010000013.1"/>
</dbReference>
<gene>
    <name evidence="2" type="ORF">QO231_16005</name>
</gene>
<evidence type="ECO:0000256" key="1">
    <source>
        <dbReference type="SAM" id="Phobius"/>
    </source>
</evidence>
<feature type="transmembrane region" description="Helical" evidence="1">
    <location>
        <begin position="303"/>
        <end position="325"/>
    </location>
</feature>
<name>A0ABU3VGN6_9RHOB</name>
<evidence type="ECO:0000313" key="2">
    <source>
        <dbReference type="EMBL" id="MDU9005346.1"/>
    </source>
</evidence>
<keyword evidence="1" id="KW-1133">Transmembrane helix</keyword>
<proteinExistence type="predicted"/>
<feature type="transmembrane region" description="Helical" evidence="1">
    <location>
        <begin position="90"/>
        <end position="108"/>
    </location>
</feature>
<accession>A0ABU3VGN6</accession>
<keyword evidence="1" id="KW-0472">Membrane</keyword>
<dbReference type="EMBL" id="JASMWN010000013">
    <property type="protein sequence ID" value="MDU9005346.1"/>
    <property type="molecule type" value="Genomic_DNA"/>
</dbReference>